<dbReference type="PANTHER" id="PTHR43022:SF1">
    <property type="entry name" value="PROTEIN SMF"/>
    <property type="match status" value="1"/>
</dbReference>
<reference evidence="3 4" key="1">
    <citation type="submission" date="2016-10" db="EMBL/GenBank/DDBJ databases">
        <authorList>
            <person name="de Groot N.N."/>
        </authorList>
    </citation>
    <scope>NUCLEOTIDE SEQUENCE [LARGE SCALE GENOMIC DNA]</scope>
    <source>
        <strain evidence="3 4">SLAS-1</strain>
    </source>
</reference>
<dbReference type="Pfam" id="PF02481">
    <property type="entry name" value="DNA_processg_A"/>
    <property type="match status" value="1"/>
</dbReference>
<evidence type="ECO:0000259" key="2">
    <source>
        <dbReference type="Pfam" id="PF02481"/>
    </source>
</evidence>
<sequence length="374" mass="40764">MANNKKYWLGLALVSGLGPVQLSRALKIEGDPTRIWRASRKKLEYLIDSTEAVDNLIKLRENLDLEEKLKKIKAKKVDLIARDEADYPEVLLEIHDPPPLLFVRGNISASFPAVAVVGSRKSTGYGEKAARELAGGLALRNIVVVSGMAHGIDREAHLGALNEGGRTIAVLGSGHDHCYPRQNRDIFNRIPGQGAVISEFPPDVSPKAGNFPRRNRIISGISQGVVVVEAAEKSGALITASLGLDQNRDVLAVPGNIDRASSRGCNDLLRQGAVPVTCPEDIINHLYSEFAGDSKSEEEESVIIPPAFSPLEKRMIGIFNRERELTLEELIAITGREAGELSSLLVKFEVKGIITRRAGQKYCFQGLQSLLKPI</sequence>
<dbReference type="STRING" id="321763.SAMN04488692_10637"/>
<dbReference type="InterPro" id="IPR057666">
    <property type="entry name" value="DrpA_SLOG"/>
</dbReference>
<accession>A0A1G9LEW7</accession>
<keyword evidence="4" id="KW-1185">Reference proteome</keyword>
<name>A0A1G9LEW7_9FIRM</name>
<evidence type="ECO:0000313" key="3">
    <source>
        <dbReference type="EMBL" id="SDL60317.1"/>
    </source>
</evidence>
<evidence type="ECO:0000256" key="1">
    <source>
        <dbReference type="ARBA" id="ARBA00006525"/>
    </source>
</evidence>
<dbReference type="InterPro" id="IPR003488">
    <property type="entry name" value="DprA"/>
</dbReference>
<comment type="similarity">
    <text evidence="1">Belongs to the DprA/Smf family.</text>
</comment>
<proteinExistence type="inferred from homology"/>
<dbReference type="Proteomes" id="UP000199476">
    <property type="component" value="Unassembled WGS sequence"/>
</dbReference>
<evidence type="ECO:0000313" key="4">
    <source>
        <dbReference type="Proteomes" id="UP000199476"/>
    </source>
</evidence>
<dbReference type="Gene3D" id="3.40.50.450">
    <property type="match status" value="1"/>
</dbReference>
<dbReference type="RefSeq" id="WP_089759094.1">
    <property type="nucleotide sequence ID" value="NZ_FNGO01000006.1"/>
</dbReference>
<dbReference type="GO" id="GO:0009294">
    <property type="term" value="P:DNA-mediated transformation"/>
    <property type="evidence" value="ECO:0007669"/>
    <property type="project" value="InterPro"/>
</dbReference>
<organism evidence="3 4">
    <name type="scientific">Halarsenatibacter silvermanii</name>
    <dbReference type="NCBI Taxonomy" id="321763"/>
    <lineage>
        <taxon>Bacteria</taxon>
        <taxon>Bacillati</taxon>
        <taxon>Bacillota</taxon>
        <taxon>Clostridia</taxon>
        <taxon>Halanaerobiales</taxon>
        <taxon>Halarsenatibacteraceae</taxon>
        <taxon>Halarsenatibacter</taxon>
    </lineage>
</organism>
<dbReference type="AlphaFoldDB" id="A0A1G9LEW7"/>
<dbReference type="NCBIfam" id="TIGR00732">
    <property type="entry name" value="dprA"/>
    <property type="match status" value="1"/>
</dbReference>
<protein>
    <submittedName>
        <fullName evidence="3">DNA protecting protein DprA</fullName>
    </submittedName>
</protein>
<dbReference type="EMBL" id="FNGO01000006">
    <property type="protein sequence ID" value="SDL60317.1"/>
    <property type="molecule type" value="Genomic_DNA"/>
</dbReference>
<gene>
    <name evidence="3" type="ORF">SAMN04488692_10637</name>
</gene>
<dbReference type="SUPFAM" id="SSF102405">
    <property type="entry name" value="MCP/YpsA-like"/>
    <property type="match status" value="1"/>
</dbReference>
<dbReference type="OrthoDB" id="9785707at2"/>
<dbReference type="PANTHER" id="PTHR43022">
    <property type="entry name" value="PROTEIN SMF"/>
    <property type="match status" value="1"/>
</dbReference>
<feature type="domain" description="Smf/DprA SLOG" evidence="2">
    <location>
        <begin position="79"/>
        <end position="286"/>
    </location>
</feature>